<dbReference type="GO" id="GO:0008237">
    <property type="term" value="F:metallopeptidase activity"/>
    <property type="evidence" value="ECO:0007669"/>
    <property type="project" value="InterPro"/>
</dbReference>
<dbReference type="InterPro" id="IPR035068">
    <property type="entry name" value="TldD/PmbA_N"/>
</dbReference>
<feature type="domain" description="Metalloprotease TldD/E central" evidence="3">
    <location>
        <begin position="90"/>
        <end position="198"/>
    </location>
</feature>
<dbReference type="AlphaFoldDB" id="A0A0B7MQC7"/>
<comment type="similarity">
    <text evidence="1">Belongs to the peptidase U62 family.</text>
</comment>
<dbReference type="Pfam" id="PF19290">
    <property type="entry name" value="PmbA_TldD_2nd"/>
    <property type="match status" value="1"/>
</dbReference>
<dbReference type="PANTHER" id="PTHR30624:SF4">
    <property type="entry name" value="METALLOPROTEASE TLDD"/>
    <property type="match status" value="1"/>
</dbReference>
<dbReference type="InterPro" id="IPR036059">
    <property type="entry name" value="TldD/PmbA_sf"/>
</dbReference>
<proteinExistence type="inferred from homology"/>
<dbReference type="EMBL" id="CDRZ01000262">
    <property type="protein sequence ID" value="CEO89902.1"/>
    <property type="molecule type" value="Genomic_DNA"/>
</dbReference>
<accession>A0A0B7MQC7</accession>
<dbReference type="Proteomes" id="UP000046155">
    <property type="component" value="Unassembled WGS sequence"/>
</dbReference>
<organism evidence="4 5">
    <name type="scientific">Syntrophaceticus schinkii</name>
    <dbReference type="NCBI Taxonomy" id="499207"/>
    <lineage>
        <taxon>Bacteria</taxon>
        <taxon>Bacillati</taxon>
        <taxon>Bacillota</taxon>
        <taxon>Clostridia</taxon>
        <taxon>Thermoanaerobacterales</taxon>
        <taxon>Thermoanaerobacterales Family III. Incertae Sedis</taxon>
        <taxon>Syntrophaceticus</taxon>
    </lineage>
</organism>
<gene>
    <name evidence="4" type="ORF">SSCH_630040</name>
</gene>
<dbReference type="SUPFAM" id="SSF111283">
    <property type="entry name" value="Putative modulator of DNA gyrase, PmbA/TldD"/>
    <property type="match status" value="1"/>
</dbReference>
<evidence type="ECO:0008006" key="6">
    <source>
        <dbReference type="Google" id="ProtNLM"/>
    </source>
</evidence>
<dbReference type="PANTHER" id="PTHR30624">
    <property type="entry name" value="UNCHARACTERIZED PROTEIN TLDD AND PMBA"/>
    <property type="match status" value="1"/>
</dbReference>
<dbReference type="PIRSF" id="PIRSF004919">
    <property type="entry name" value="TldD"/>
    <property type="match status" value="1"/>
</dbReference>
<dbReference type="GO" id="GO:0006508">
    <property type="term" value="P:proteolysis"/>
    <property type="evidence" value="ECO:0007669"/>
    <property type="project" value="InterPro"/>
</dbReference>
<evidence type="ECO:0000259" key="2">
    <source>
        <dbReference type="Pfam" id="PF19289"/>
    </source>
</evidence>
<protein>
    <recommendedName>
        <fullName evidence="6">Peptidase U62 modulator of DNA gyrase</fullName>
    </recommendedName>
</protein>
<dbReference type="InterPro" id="IPR025502">
    <property type="entry name" value="TldD"/>
</dbReference>
<dbReference type="InterPro" id="IPR051463">
    <property type="entry name" value="Peptidase_U62_metallo"/>
</dbReference>
<dbReference type="Gene3D" id="3.30.2290.10">
    <property type="entry name" value="PmbA/TldD superfamily"/>
    <property type="match status" value="1"/>
</dbReference>
<dbReference type="InterPro" id="IPR045569">
    <property type="entry name" value="Metalloprtase-TldD/E_C"/>
</dbReference>
<evidence type="ECO:0000256" key="1">
    <source>
        <dbReference type="ARBA" id="ARBA00005836"/>
    </source>
</evidence>
<evidence type="ECO:0000259" key="3">
    <source>
        <dbReference type="Pfam" id="PF19290"/>
    </source>
</evidence>
<feature type="domain" description="Metalloprotease TldD/E C-terminal" evidence="2">
    <location>
        <begin position="206"/>
        <end position="437"/>
    </location>
</feature>
<dbReference type="InterPro" id="IPR045570">
    <property type="entry name" value="Metalloprtase-TldD/E_cen_dom"/>
</dbReference>
<name>A0A0B7MQC7_9FIRM</name>
<keyword evidence="5" id="KW-1185">Reference proteome</keyword>
<sequence>MCGGENTAYGYTTDLTMKGLLKLARQVAVGGLGETGDISRAGDTAVAGLKAKAEAQTEGGAEAGSAAETPTPIVLQKRESPVSLPIEQRPDKVGIDRKVALVKEAEQAARAKDEQLIRQVSAGYADIIQQVTIANSEGVYVEDERVRSRLVVHVVASDGKVIQTGYDSAGGTKGFELFEEVKAADLGRRAAERALLMLKARRAPAGRMDVVISGEAGGTMIHEACGHGLEADLVQKNLSVYAGRKGEQVASELVTVIDDGTISGKYGSFRFDDEGNPAQRNVLIEKGILQKFMYDRITSQKDGVNPTGNARRETFRYRPIPRMSTTYLAPGEHSPEEIIRETDSGLFVRRMGGGQVNTTTGDFVFEVLEGYLIKDGKIDEPVRGATLTGNGPEVLQKIDRVGNDPGFTIGTCGKDGQGVPVSDAQPTIRIPDLVVGGILEDEGDN</sequence>
<reference evidence="5" key="1">
    <citation type="submission" date="2015-01" db="EMBL/GenBank/DDBJ databases">
        <authorList>
            <person name="Manzoor Shahid"/>
            <person name="Zubair Saima"/>
        </authorList>
    </citation>
    <scope>NUCLEOTIDE SEQUENCE [LARGE SCALE GENOMIC DNA]</scope>
    <source>
        <strain evidence="5">Sp3</strain>
    </source>
</reference>
<evidence type="ECO:0000313" key="5">
    <source>
        <dbReference type="Proteomes" id="UP000046155"/>
    </source>
</evidence>
<dbReference type="GO" id="GO:0005829">
    <property type="term" value="C:cytosol"/>
    <property type="evidence" value="ECO:0007669"/>
    <property type="project" value="TreeGrafter"/>
</dbReference>
<evidence type="ECO:0000313" key="4">
    <source>
        <dbReference type="EMBL" id="CEO89902.1"/>
    </source>
</evidence>
<dbReference type="Pfam" id="PF19289">
    <property type="entry name" value="PmbA_TldD_3rd"/>
    <property type="match status" value="1"/>
</dbReference>